<dbReference type="InterPro" id="IPR027417">
    <property type="entry name" value="P-loop_NTPase"/>
</dbReference>
<gene>
    <name evidence="4" type="ORF">ER308_09005</name>
</gene>
<dbReference type="PRINTS" id="PR00364">
    <property type="entry name" value="DISEASERSIST"/>
</dbReference>
<dbReference type="Pfam" id="PF13401">
    <property type="entry name" value="AAA_22"/>
    <property type="match status" value="1"/>
</dbReference>
<feature type="domain" description="ORC1/DEAH AAA+ ATPase" evidence="2">
    <location>
        <begin position="31"/>
        <end position="152"/>
    </location>
</feature>
<accession>A0A411YEM6</accession>
<dbReference type="Proteomes" id="UP000291469">
    <property type="component" value="Chromosome"/>
</dbReference>
<dbReference type="PANTHER" id="PTHR47691">
    <property type="entry name" value="REGULATOR-RELATED"/>
    <property type="match status" value="1"/>
</dbReference>
<dbReference type="AlphaFoldDB" id="A0A411YEM6"/>
<dbReference type="SUPFAM" id="SSF52540">
    <property type="entry name" value="P-loop containing nucleoside triphosphate hydrolases"/>
    <property type="match status" value="1"/>
</dbReference>
<protein>
    <submittedName>
        <fullName evidence="4">Uncharacterized protein</fullName>
    </submittedName>
</protein>
<proteinExistence type="predicted"/>
<evidence type="ECO:0000313" key="4">
    <source>
        <dbReference type="EMBL" id="QBI19675.1"/>
    </source>
</evidence>
<name>A0A411YEM6_9ACTN</name>
<feature type="region of interest" description="Disordered" evidence="1">
    <location>
        <begin position="406"/>
        <end position="448"/>
    </location>
</feature>
<dbReference type="GO" id="GO:0016887">
    <property type="term" value="F:ATP hydrolysis activity"/>
    <property type="evidence" value="ECO:0007669"/>
    <property type="project" value="InterPro"/>
</dbReference>
<reference evidence="4 5" key="1">
    <citation type="submission" date="2019-01" db="EMBL/GenBank/DDBJ databases">
        <title>Egibacter rhizosphaerae EGI 80759T.</title>
        <authorList>
            <person name="Chen D.-D."/>
            <person name="Tian Y."/>
            <person name="Jiao J.-Y."/>
            <person name="Zhang X.-T."/>
            <person name="Zhang Y.-G."/>
            <person name="Zhang Y."/>
            <person name="Xiao M."/>
            <person name="Shu W.-S."/>
            <person name="Li W.-J."/>
        </authorList>
    </citation>
    <scope>NUCLEOTIDE SEQUENCE [LARGE SCALE GENOMIC DNA]</scope>
    <source>
        <strain evidence="4 5">EGI 80759</strain>
    </source>
</reference>
<feature type="compositionally biased region" description="Low complexity" evidence="1">
    <location>
        <begin position="406"/>
        <end position="416"/>
    </location>
</feature>
<dbReference type="Gene3D" id="3.40.50.300">
    <property type="entry name" value="P-loop containing nucleotide triphosphate hydrolases"/>
    <property type="match status" value="1"/>
</dbReference>
<evidence type="ECO:0000259" key="3">
    <source>
        <dbReference type="Pfam" id="PF25872"/>
    </source>
</evidence>
<dbReference type="OrthoDB" id="136365at2"/>
<dbReference type="KEGG" id="erz:ER308_09005"/>
<dbReference type="InterPro" id="IPR049945">
    <property type="entry name" value="AAA_22"/>
</dbReference>
<keyword evidence="5" id="KW-1185">Reference proteome</keyword>
<dbReference type="RefSeq" id="WP_131154672.1">
    <property type="nucleotide sequence ID" value="NZ_CP036402.1"/>
</dbReference>
<dbReference type="Pfam" id="PF25872">
    <property type="entry name" value="HTH_77"/>
    <property type="match status" value="1"/>
</dbReference>
<evidence type="ECO:0000313" key="5">
    <source>
        <dbReference type="Proteomes" id="UP000291469"/>
    </source>
</evidence>
<evidence type="ECO:0000256" key="1">
    <source>
        <dbReference type="SAM" id="MobiDB-lite"/>
    </source>
</evidence>
<dbReference type="PANTHER" id="PTHR47691:SF3">
    <property type="entry name" value="HTH-TYPE TRANSCRIPTIONAL REGULATOR RV0890C-RELATED"/>
    <property type="match status" value="1"/>
</dbReference>
<organism evidence="4 5">
    <name type="scientific">Egibacter rhizosphaerae</name>
    <dbReference type="NCBI Taxonomy" id="1670831"/>
    <lineage>
        <taxon>Bacteria</taxon>
        <taxon>Bacillati</taxon>
        <taxon>Actinomycetota</taxon>
        <taxon>Nitriliruptoria</taxon>
        <taxon>Egibacterales</taxon>
        <taxon>Egibacteraceae</taxon>
        <taxon>Egibacter</taxon>
    </lineage>
</organism>
<evidence type="ECO:0000259" key="2">
    <source>
        <dbReference type="Pfam" id="PF13401"/>
    </source>
</evidence>
<feature type="domain" description="Winged helix-turn-helix" evidence="3">
    <location>
        <begin position="271"/>
        <end position="335"/>
    </location>
</feature>
<dbReference type="InterPro" id="IPR058852">
    <property type="entry name" value="HTH_77"/>
</dbReference>
<sequence length="448" mass="47313">MEMPSGLPVGVAAFVGRGRERATVTGLVVDARVVTLTGSGGCGKTRLAVEVAGDVASRFPDGAGWVDLQGVSEPEMVAPALAAAVGVRERPGRPLVDALAEQLHARQMLVVLDNCEHVVAACAELVARLLSLCPDLHVLATSRVPLVVAGEATFEVAGLPVLDATVGSADRVAAAEAARLFEVRARQVVADFRIDDGNATAVAEICRGLDGIPLAIELAASRVRVLAPGQIAARLSDRFGLLTGGVRGAPARQRTLEASLAWSYDVQRLALARLSVLAGSFELDAAEAVVGGAGTDGNEVFDLVGGLVEQSMVAVVERGGRARYRLLETIRAYAASGWRSSTTPTGCATAIWRSTWGWWGAPRRASTVTSPSPGSRGWRCLWMICARRWTGRRRPEISQRWWTSSSRSCASGSSTAYPQRRSDGCATRPMPRASAKTSAYGGCSRQRL</sequence>
<dbReference type="EMBL" id="CP036402">
    <property type="protein sequence ID" value="QBI19675.1"/>
    <property type="molecule type" value="Genomic_DNA"/>
</dbReference>